<sequence length="415" mass="46613">MNKINQMTVIGGGIIGLSAALRLQSKGVQVLILEKNTIGSGASLGNAGHLAMEQVYPVADPSILKTLPKMLLDPLGPLRVDWRYLWHLMPWMLKLVGNMRPMPFQRIHETLTSMNAEAYPAWEAFIKKWQLSDLVHIKGSLLVAETEKSLAKLKKHGQQLCAIGVENEWVSAKNLQEREPAISASQLGGLFYPNTGHVVDIKELINQLKNKFLLLGGKIEEEMNVKALYKETNNQVRIVSDEKYFLSNNVLIACGAYSKKITEMISRIKIPLDTERGYHLMLPTEKSRLSIPISSADRRFIMTPMNSGLRLAGTVEFAGLERPPNMQRALNLLSLANPMFKQALDTEGNTPWMGFRPTLPDSLPIIDRKDNVYFAFGHQHLGLTHAPYTAKIIESLFFNKPPSLNYKNLSIDRFL</sequence>
<dbReference type="Gene3D" id="3.50.50.60">
    <property type="entry name" value="FAD/NAD(P)-binding domain"/>
    <property type="match status" value="2"/>
</dbReference>
<feature type="domain" description="FAD dependent oxidoreductase" evidence="2">
    <location>
        <begin position="8"/>
        <end position="393"/>
    </location>
</feature>
<gene>
    <name evidence="3" type="ORF">LMS43_08300</name>
</gene>
<evidence type="ECO:0000259" key="2">
    <source>
        <dbReference type="Pfam" id="PF01266"/>
    </source>
</evidence>
<dbReference type="InterPro" id="IPR006076">
    <property type="entry name" value="FAD-dep_OxRdtase"/>
</dbReference>
<protein>
    <submittedName>
        <fullName evidence="3">FAD-binding oxidoreductase</fullName>
    </submittedName>
</protein>
<evidence type="ECO:0000313" key="4">
    <source>
        <dbReference type="Proteomes" id="UP001168613"/>
    </source>
</evidence>
<proteinExistence type="predicted"/>
<dbReference type="SUPFAM" id="SSF51905">
    <property type="entry name" value="FAD/NAD(P)-binding domain"/>
    <property type="match status" value="1"/>
</dbReference>
<comment type="caution">
    <text evidence="3">The sequence shown here is derived from an EMBL/GenBank/DDBJ whole genome shotgun (WGS) entry which is preliminary data.</text>
</comment>
<dbReference type="PANTHER" id="PTHR13847">
    <property type="entry name" value="SARCOSINE DEHYDROGENASE-RELATED"/>
    <property type="match status" value="1"/>
</dbReference>
<evidence type="ECO:0000256" key="1">
    <source>
        <dbReference type="ARBA" id="ARBA00023002"/>
    </source>
</evidence>
<organism evidence="3 4">
    <name type="scientific">Alcaligenes endophyticus</name>
    <dbReference type="NCBI Taxonomy" id="1929088"/>
    <lineage>
        <taxon>Bacteria</taxon>
        <taxon>Pseudomonadati</taxon>
        <taxon>Pseudomonadota</taxon>
        <taxon>Betaproteobacteria</taxon>
        <taxon>Burkholderiales</taxon>
        <taxon>Alcaligenaceae</taxon>
        <taxon>Alcaligenes</taxon>
    </lineage>
</organism>
<name>A0ABT8EJ18_9BURK</name>
<dbReference type="PANTHER" id="PTHR13847:SF289">
    <property type="entry name" value="GLYCINE OXIDASE"/>
    <property type="match status" value="1"/>
</dbReference>
<reference evidence="3" key="1">
    <citation type="submission" date="2021-11" db="EMBL/GenBank/DDBJ databases">
        <title>Draft genome sequence of Alcaligenes endophyticus type strain CCUG 75668T.</title>
        <authorList>
            <person name="Salva-Serra F."/>
            <person name="Duran R.E."/>
            <person name="Seeger M."/>
            <person name="Moore E.R.B."/>
            <person name="Jaen-Luchoro D."/>
        </authorList>
    </citation>
    <scope>NUCLEOTIDE SEQUENCE</scope>
    <source>
        <strain evidence="3">CCUG 75668</strain>
    </source>
</reference>
<evidence type="ECO:0000313" key="3">
    <source>
        <dbReference type="EMBL" id="MDN4121286.1"/>
    </source>
</evidence>
<keyword evidence="4" id="KW-1185">Reference proteome</keyword>
<dbReference type="Gene3D" id="3.30.9.10">
    <property type="entry name" value="D-Amino Acid Oxidase, subunit A, domain 2"/>
    <property type="match status" value="1"/>
</dbReference>
<dbReference type="SUPFAM" id="SSF54373">
    <property type="entry name" value="FAD-linked reductases, C-terminal domain"/>
    <property type="match status" value="1"/>
</dbReference>
<dbReference type="Pfam" id="PF01266">
    <property type="entry name" value="DAO"/>
    <property type="match status" value="1"/>
</dbReference>
<accession>A0ABT8EJ18</accession>
<dbReference type="RefSeq" id="WP_266123970.1">
    <property type="nucleotide sequence ID" value="NZ_JAJHNU010000002.1"/>
</dbReference>
<dbReference type="InterPro" id="IPR036188">
    <property type="entry name" value="FAD/NAD-bd_sf"/>
</dbReference>
<dbReference type="Proteomes" id="UP001168613">
    <property type="component" value="Unassembled WGS sequence"/>
</dbReference>
<keyword evidence="1" id="KW-0560">Oxidoreductase</keyword>
<dbReference type="EMBL" id="JAJHNU010000002">
    <property type="protein sequence ID" value="MDN4121286.1"/>
    <property type="molecule type" value="Genomic_DNA"/>
</dbReference>